<dbReference type="InterPro" id="IPR012504">
    <property type="entry name" value="Spore_YabP"/>
</dbReference>
<sequence>MIEERQPVRAHKISLLNRNLGVITGVKDVVSFDLNEIILDTDQGLLMIKGINLHVKKLLVEKGEVEITGKIDSFLYSNMDEEHGKKEGFLGRLLK</sequence>
<dbReference type="EMBL" id="JBBNIN010000003">
    <property type="protein sequence ID" value="MEQ2710078.1"/>
    <property type="molecule type" value="Genomic_DNA"/>
</dbReference>
<evidence type="ECO:0000313" key="2">
    <source>
        <dbReference type="Proteomes" id="UP001482154"/>
    </source>
</evidence>
<dbReference type="RefSeq" id="WP_022374591.1">
    <property type="nucleotide sequence ID" value="NZ_JAOQJG010000001.1"/>
</dbReference>
<proteinExistence type="predicted"/>
<comment type="caution">
    <text evidence="1">The sequence shown here is derived from an EMBL/GenBank/DDBJ whole genome shotgun (WGS) entry which is preliminary data.</text>
</comment>
<dbReference type="Pfam" id="PF07873">
    <property type="entry name" value="YabP"/>
    <property type="match status" value="1"/>
</dbReference>
<keyword evidence="2" id="KW-1185">Reference proteome</keyword>
<dbReference type="Gene3D" id="2.60.40.2000">
    <property type="match status" value="1"/>
</dbReference>
<gene>
    <name evidence="1" type="primary">yabP</name>
    <name evidence="1" type="ORF">AAAU51_02665</name>
</gene>
<dbReference type="PIRSF" id="PIRSF011576">
    <property type="entry name" value="YabP"/>
    <property type="match status" value="1"/>
</dbReference>
<evidence type="ECO:0000313" key="1">
    <source>
        <dbReference type="EMBL" id="MEQ2710078.1"/>
    </source>
</evidence>
<dbReference type="NCBIfam" id="TIGR02892">
    <property type="entry name" value="spore_yabP"/>
    <property type="match status" value="1"/>
</dbReference>
<dbReference type="Proteomes" id="UP001482154">
    <property type="component" value="Unassembled WGS sequence"/>
</dbReference>
<dbReference type="InterPro" id="IPR022476">
    <property type="entry name" value="Spore_YabP/YqfC"/>
</dbReference>
<dbReference type="InterPro" id="IPR038705">
    <property type="entry name" value="YabP_sf"/>
</dbReference>
<reference evidence="1 2" key="1">
    <citation type="submission" date="2024-04" db="EMBL/GenBank/DDBJ databases">
        <title>Human intestinal bacterial collection.</title>
        <authorList>
            <person name="Pauvert C."/>
            <person name="Hitch T.C.A."/>
            <person name="Clavel T."/>
        </authorList>
    </citation>
    <scope>NUCLEOTIDE SEQUENCE [LARGE SCALE GENOMIC DNA]</scope>
    <source>
        <strain evidence="1 2">CLA-AA-H249</strain>
    </source>
</reference>
<accession>A0ABV1IS76</accession>
<organism evidence="1 2">
    <name type="scientific">Anaerostipes amylophilus</name>
    <dbReference type="NCBI Taxonomy" id="2981779"/>
    <lineage>
        <taxon>Bacteria</taxon>
        <taxon>Bacillati</taxon>
        <taxon>Bacillota</taxon>
        <taxon>Clostridia</taxon>
        <taxon>Lachnospirales</taxon>
        <taxon>Lachnospiraceae</taxon>
        <taxon>Anaerostipes</taxon>
    </lineage>
</organism>
<name>A0ABV1IS76_9FIRM</name>
<protein>
    <submittedName>
        <fullName evidence="1">Sporulation protein YabP</fullName>
    </submittedName>
</protein>